<evidence type="ECO:0000256" key="7">
    <source>
        <dbReference type="PROSITE-ProRule" id="PRU10141"/>
    </source>
</evidence>
<evidence type="ECO:0000256" key="6">
    <source>
        <dbReference type="ARBA" id="ARBA00022840"/>
    </source>
</evidence>
<protein>
    <submittedName>
        <fullName evidence="11">Protein kinase domain protein</fullName>
        <ecNumber evidence="11">2.7.11.11</ecNumber>
    </submittedName>
</protein>
<dbReference type="Gene3D" id="1.10.510.10">
    <property type="entry name" value="Transferase(Phosphotransferase) domain 1"/>
    <property type="match status" value="1"/>
</dbReference>
<feature type="binding site" evidence="7">
    <location>
        <position position="46"/>
    </location>
    <ligand>
        <name>ATP</name>
        <dbReference type="ChEBI" id="CHEBI:30616"/>
    </ligand>
</feature>
<evidence type="ECO:0000259" key="9">
    <source>
        <dbReference type="PROSITE" id="PS50011"/>
    </source>
</evidence>
<dbReference type="EC" id="2.7.11.11" evidence="11"/>
<proteinExistence type="inferred from homology"/>
<keyword evidence="2" id="KW-0597">Phosphoprotein</keyword>
<dbReference type="PROSITE" id="PS50011">
    <property type="entry name" value="PROTEIN_KINASE_DOM"/>
    <property type="match status" value="1"/>
</dbReference>
<dbReference type="Gene3D" id="3.30.200.20">
    <property type="entry name" value="Phosphorylase Kinase, domain 1"/>
    <property type="match status" value="1"/>
</dbReference>
<name>G0QU23_ICHMU</name>
<keyword evidence="1 8" id="KW-0723">Serine/threonine-protein kinase</keyword>
<keyword evidence="6 7" id="KW-0067">ATP-binding</keyword>
<dbReference type="EMBL" id="GL983895">
    <property type="protein sequence ID" value="EGR31282.1"/>
    <property type="molecule type" value="Genomic_DNA"/>
</dbReference>
<dbReference type="OrthoDB" id="292004at2759"/>
<evidence type="ECO:0000256" key="4">
    <source>
        <dbReference type="ARBA" id="ARBA00022741"/>
    </source>
</evidence>
<comment type="similarity">
    <text evidence="8">Belongs to the protein kinase superfamily.</text>
</comment>
<dbReference type="SUPFAM" id="SSF56112">
    <property type="entry name" value="Protein kinase-like (PK-like)"/>
    <property type="match status" value="1"/>
</dbReference>
<dbReference type="eggNOG" id="KOG0598">
    <property type="taxonomic scope" value="Eukaryota"/>
</dbReference>
<dbReference type="CDD" id="cd05123">
    <property type="entry name" value="STKc_AGC"/>
    <property type="match status" value="1"/>
</dbReference>
<feature type="non-terminal residue" evidence="11">
    <location>
        <position position="359"/>
    </location>
</feature>
<dbReference type="InterPro" id="IPR000961">
    <property type="entry name" value="AGC-kinase_C"/>
</dbReference>
<dbReference type="PROSITE" id="PS00107">
    <property type="entry name" value="PROTEIN_KINASE_ATP"/>
    <property type="match status" value="1"/>
</dbReference>
<dbReference type="InterPro" id="IPR008271">
    <property type="entry name" value="Ser/Thr_kinase_AS"/>
</dbReference>
<evidence type="ECO:0000256" key="1">
    <source>
        <dbReference type="ARBA" id="ARBA00022527"/>
    </source>
</evidence>
<dbReference type="GO" id="GO:0005524">
    <property type="term" value="F:ATP binding"/>
    <property type="evidence" value="ECO:0007669"/>
    <property type="project" value="UniProtKB-UniRule"/>
</dbReference>
<dbReference type="PANTHER" id="PTHR24351">
    <property type="entry name" value="RIBOSOMAL PROTEIN S6 KINASE"/>
    <property type="match status" value="1"/>
</dbReference>
<feature type="domain" description="AGC-kinase C-terminal" evidence="10">
    <location>
        <begin position="277"/>
        <end position="349"/>
    </location>
</feature>
<dbReference type="RefSeq" id="XP_004034768.1">
    <property type="nucleotide sequence ID" value="XM_004034720.1"/>
</dbReference>
<accession>G0QU23</accession>
<dbReference type="PROSITE" id="PS51285">
    <property type="entry name" value="AGC_KINASE_CTER"/>
    <property type="match status" value="1"/>
</dbReference>
<dbReference type="GeneID" id="14907421"/>
<dbReference type="InParanoid" id="G0QU23"/>
<evidence type="ECO:0000313" key="12">
    <source>
        <dbReference type="Proteomes" id="UP000008983"/>
    </source>
</evidence>
<keyword evidence="4 7" id="KW-0547">Nucleotide-binding</keyword>
<evidence type="ECO:0000259" key="10">
    <source>
        <dbReference type="PROSITE" id="PS51285"/>
    </source>
</evidence>
<dbReference type="Proteomes" id="UP000008983">
    <property type="component" value="Unassembled WGS sequence"/>
</dbReference>
<evidence type="ECO:0000256" key="5">
    <source>
        <dbReference type="ARBA" id="ARBA00022777"/>
    </source>
</evidence>
<keyword evidence="12" id="KW-1185">Reference proteome</keyword>
<evidence type="ECO:0000313" key="11">
    <source>
        <dbReference type="EMBL" id="EGR31282.1"/>
    </source>
</evidence>
<dbReference type="GO" id="GO:0004691">
    <property type="term" value="F:cAMP-dependent protein kinase activity"/>
    <property type="evidence" value="ECO:0007669"/>
    <property type="project" value="UniProtKB-EC"/>
</dbReference>
<keyword evidence="5 11" id="KW-0418">Kinase</keyword>
<evidence type="ECO:0000256" key="3">
    <source>
        <dbReference type="ARBA" id="ARBA00022679"/>
    </source>
</evidence>
<dbReference type="Pfam" id="PF00069">
    <property type="entry name" value="Pkinase"/>
    <property type="match status" value="1"/>
</dbReference>
<evidence type="ECO:0000256" key="8">
    <source>
        <dbReference type="RuleBase" id="RU000304"/>
    </source>
</evidence>
<dbReference type="InterPro" id="IPR000719">
    <property type="entry name" value="Prot_kinase_dom"/>
</dbReference>
<gene>
    <name evidence="11" type="ORF">IMG5_114280</name>
</gene>
<sequence length="359" mass="42210">MPFYSQKVNKQIGLCDFQIIKCIGQGGFSRVYLVQKKDNGQMYALKLIEKGFIIENKKEIVVQNERNIMINILGLPFLLKVEFCFENKHFLGFIMEYCPGGELFYHLRKIKRMNEYMAKFYFVEICQGIQFLHQKNIIYRDIKPENILLDIEGHICIGDFGLSKPNMDKNQFAYSFCGSPEYMAPEMLLKVGHSYPVDYYCLGALLYELVTGLPPYYSHNTNEIYQRILNEELEFPSNIQISSDLKDLLQKLLSKHPFGRIGTIDGIKEILNHNWFKNININSIIQKKIQPPLKPNILGFNFDEEEFIKGEKQFKKKIIDCLQNKYQKEFPFIFKQFYFDASYKQNNMSSTPLLTKKQM</sequence>
<feature type="domain" description="Protein kinase" evidence="9">
    <location>
        <begin position="17"/>
        <end position="276"/>
    </location>
</feature>
<reference evidence="11 12" key="1">
    <citation type="submission" date="2011-07" db="EMBL/GenBank/DDBJ databases">
        <authorList>
            <person name="Coyne R."/>
            <person name="Brami D."/>
            <person name="Johnson J."/>
            <person name="Hostetler J."/>
            <person name="Hannick L."/>
            <person name="Clark T."/>
            <person name="Cassidy-Hanley D."/>
            <person name="Inman J."/>
        </authorList>
    </citation>
    <scope>NUCLEOTIDE SEQUENCE [LARGE SCALE GENOMIC DNA]</scope>
    <source>
        <strain evidence="11 12">G5</strain>
    </source>
</reference>
<dbReference type="FunFam" id="1.10.510.10:FF:000008">
    <property type="entry name" value="Non-specific serine/threonine protein kinase"/>
    <property type="match status" value="1"/>
</dbReference>
<evidence type="ECO:0000256" key="2">
    <source>
        <dbReference type="ARBA" id="ARBA00022553"/>
    </source>
</evidence>
<keyword evidence="3 11" id="KW-0808">Transferase</keyword>
<dbReference type="STRING" id="857967.G0QU23"/>
<dbReference type="AlphaFoldDB" id="G0QU23"/>
<dbReference type="InterPro" id="IPR017441">
    <property type="entry name" value="Protein_kinase_ATP_BS"/>
</dbReference>
<organism evidence="11 12">
    <name type="scientific">Ichthyophthirius multifiliis</name>
    <name type="common">White spot disease agent</name>
    <name type="synonym">Ich</name>
    <dbReference type="NCBI Taxonomy" id="5932"/>
    <lineage>
        <taxon>Eukaryota</taxon>
        <taxon>Sar</taxon>
        <taxon>Alveolata</taxon>
        <taxon>Ciliophora</taxon>
        <taxon>Intramacronucleata</taxon>
        <taxon>Oligohymenophorea</taxon>
        <taxon>Hymenostomatida</taxon>
        <taxon>Ophryoglenina</taxon>
        <taxon>Ichthyophthirius</taxon>
    </lineage>
</organism>
<dbReference type="InterPro" id="IPR045270">
    <property type="entry name" value="STKc_AGC"/>
</dbReference>
<dbReference type="PROSITE" id="PS00108">
    <property type="entry name" value="PROTEIN_KINASE_ST"/>
    <property type="match status" value="1"/>
</dbReference>
<dbReference type="SMART" id="SM00220">
    <property type="entry name" value="S_TKc"/>
    <property type="match status" value="1"/>
</dbReference>
<dbReference type="InterPro" id="IPR011009">
    <property type="entry name" value="Kinase-like_dom_sf"/>
</dbReference>
<dbReference type="OMA" id="TIRASNQ"/>